<evidence type="ECO:0000313" key="3">
    <source>
        <dbReference type="Proteomes" id="UP000236319"/>
    </source>
</evidence>
<dbReference type="OrthoDB" id="364975at2759"/>
<reference evidence="2 3" key="1">
    <citation type="journal article" date="2017" name="BMC Genomics">
        <title>Whole-genome assembly of Babesia ovata and comparative genomics between closely related pathogens.</title>
        <authorList>
            <person name="Yamagishi J."/>
            <person name="Asada M."/>
            <person name="Hakimi H."/>
            <person name="Tanaka T.Q."/>
            <person name="Sugimoto C."/>
            <person name="Kawazu S."/>
        </authorList>
    </citation>
    <scope>NUCLEOTIDE SEQUENCE [LARGE SCALE GENOMIC DNA]</scope>
    <source>
        <strain evidence="2 3">Miyake</strain>
    </source>
</reference>
<feature type="region of interest" description="Disordered" evidence="1">
    <location>
        <begin position="16"/>
        <end position="40"/>
    </location>
</feature>
<dbReference type="EMBL" id="BDSA01000003">
    <property type="protein sequence ID" value="GBE61531.1"/>
    <property type="molecule type" value="Genomic_DNA"/>
</dbReference>
<keyword evidence="3" id="KW-1185">Reference proteome</keyword>
<organism evidence="2 3">
    <name type="scientific">Babesia ovata</name>
    <dbReference type="NCBI Taxonomy" id="189622"/>
    <lineage>
        <taxon>Eukaryota</taxon>
        <taxon>Sar</taxon>
        <taxon>Alveolata</taxon>
        <taxon>Apicomplexa</taxon>
        <taxon>Aconoidasida</taxon>
        <taxon>Piroplasmida</taxon>
        <taxon>Babesiidae</taxon>
        <taxon>Babesia</taxon>
    </lineage>
</organism>
<evidence type="ECO:0000256" key="1">
    <source>
        <dbReference type="SAM" id="MobiDB-lite"/>
    </source>
</evidence>
<dbReference type="Proteomes" id="UP000236319">
    <property type="component" value="Unassembled WGS sequence"/>
</dbReference>
<name>A0A2H6KEV8_9APIC</name>
<feature type="region of interest" description="Disordered" evidence="1">
    <location>
        <begin position="53"/>
        <end position="84"/>
    </location>
</feature>
<evidence type="ECO:0000313" key="2">
    <source>
        <dbReference type="EMBL" id="GBE61531.1"/>
    </source>
</evidence>
<protein>
    <submittedName>
        <fullName evidence="2">Family transcriptional regulator, putative</fullName>
    </submittedName>
</protein>
<comment type="caution">
    <text evidence="2">The sequence shown here is derived from an EMBL/GenBank/DDBJ whole genome shotgun (WGS) entry which is preliminary data.</text>
</comment>
<sequence>MSLFARDGSAAFGVGTSPVLSPARWSHNGPRHGLADGFDRSDGAWLRSRSRGLEKGSLRSGTTQPWSSRPDVFRRPSDSLHGTTPDIRALRSRIMDSPGHLGTIDVPPYLRSVDNRKLSHTPKRATFARTALSPRRSGDLLGDDGGFSFRSPLLSGKSRLKRRSRTSLSDLRIGSYAPYVPDARSVNPPYRPERHTDALETYRITPNRERINIHATDDILNRIKRSLSECESISKRLDKQYGTKRAQQPNTDYSERVFPRALADNLFTSRGSDAPNYRNRVHLGKSTFTSSVDDAYRKRELSEPEKPKSALTRIIDNIKRIRNRALFSDSDDSGGKRNFVEVEKEAIESPMLSRRQRALDVDAIQRRIKQQKRNLLSQRPSARFE</sequence>
<proteinExistence type="predicted"/>
<dbReference type="RefSeq" id="XP_028867774.1">
    <property type="nucleotide sequence ID" value="XM_029011941.1"/>
</dbReference>
<dbReference type="GeneID" id="39875301"/>
<gene>
    <name evidence="2" type="ORF">BOVATA_030240</name>
</gene>
<accession>A0A2H6KEV8</accession>
<dbReference type="VEuPathDB" id="PiroplasmaDB:BOVATA_030240"/>
<dbReference type="AlphaFoldDB" id="A0A2H6KEV8"/>